<dbReference type="EMBL" id="CP020472">
    <property type="protein sequence ID" value="ARD23041.1"/>
    <property type="molecule type" value="Genomic_DNA"/>
</dbReference>
<keyword evidence="5 10" id="KW-0949">S-adenosyl-L-methionine</keyword>
<evidence type="ECO:0000256" key="1">
    <source>
        <dbReference type="ARBA" id="ARBA00022490"/>
    </source>
</evidence>
<comment type="similarity">
    <text evidence="10">In the C-terminal section; belongs to the DAO family.</text>
</comment>
<gene>
    <name evidence="10" type="primary">mnmC</name>
    <name evidence="12" type="ORF">SJ2017_2760</name>
</gene>
<keyword evidence="2 10" id="KW-0489">Methyltransferase</keyword>
<keyword evidence="1 10" id="KW-0963">Cytoplasm</keyword>
<dbReference type="PANTHER" id="PTHR13847:SF283">
    <property type="entry name" value="TRNA 5-METHYLAMINOMETHYL-2-THIOURIDINE BIOSYNTHESIS BIFUNCTIONAL PROTEIN MNMC"/>
    <property type="match status" value="1"/>
</dbReference>
<dbReference type="EC" id="1.5.-.-" evidence="10"/>
<evidence type="ECO:0000256" key="3">
    <source>
        <dbReference type="ARBA" id="ARBA00022630"/>
    </source>
</evidence>
<dbReference type="Gene3D" id="3.40.50.150">
    <property type="entry name" value="Vaccinia Virus protein VP39"/>
    <property type="match status" value="1"/>
</dbReference>
<proteinExistence type="inferred from homology"/>
<keyword evidence="6 10" id="KW-0819">tRNA processing</keyword>
<dbReference type="Pfam" id="PF01266">
    <property type="entry name" value="DAO"/>
    <property type="match status" value="1"/>
</dbReference>
<dbReference type="InterPro" id="IPR017610">
    <property type="entry name" value="tRNA_S-uridine_synth_MnmC_C"/>
</dbReference>
<dbReference type="InterPro" id="IPR036188">
    <property type="entry name" value="FAD/NAD-bd_sf"/>
</dbReference>
<evidence type="ECO:0000313" key="13">
    <source>
        <dbReference type="Proteomes" id="UP000191820"/>
    </source>
</evidence>
<feature type="domain" description="FAD dependent oxidoreductase" evidence="11">
    <location>
        <begin position="290"/>
        <end position="692"/>
    </location>
</feature>
<dbReference type="PANTHER" id="PTHR13847">
    <property type="entry name" value="SARCOSINE DEHYDROGENASE-RELATED"/>
    <property type="match status" value="1"/>
</dbReference>
<evidence type="ECO:0000256" key="7">
    <source>
        <dbReference type="ARBA" id="ARBA00022827"/>
    </source>
</evidence>
<protein>
    <recommendedName>
        <fullName evidence="10">tRNA 5-methylaminomethyl-2-thiouridine biosynthesis bifunctional protein MnmC</fullName>
        <shortName evidence="10">tRNA mnm(5)s(2)U biosynthesis bifunctional protein</shortName>
    </recommendedName>
    <domain>
        <recommendedName>
            <fullName evidence="10">tRNA (mnm(5)s(2)U34)-methyltransferase</fullName>
            <ecNumber evidence="10">2.1.1.61</ecNumber>
        </recommendedName>
    </domain>
    <domain>
        <recommendedName>
            <fullName evidence="10">FAD-dependent cmnm(5)s(2)U34 oxidoreductase</fullName>
            <ecNumber evidence="10">1.5.-.-</ecNumber>
        </recommendedName>
    </domain>
</protein>
<organism evidence="12 13">
    <name type="scientific">Shewanella japonica</name>
    <dbReference type="NCBI Taxonomy" id="93973"/>
    <lineage>
        <taxon>Bacteria</taxon>
        <taxon>Pseudomonadati</taxon>
        <taxon>Pseudomonadota</taxon>
        <taxon>Gammaproteobacteria</taxon>
        <taxon>Alteromonadales</taxon>
        <taxon>Shewanellaceae</taxon>
        <taxon>Shewanella</taxon>
    </lineage>
</organism>
<reference evidence="12 13" key="1">
    <citation type="submission" date="2017-03" db="EMBL/GenBank/DDBJ databases">
        <title>Genome sequencing of Shewanella japonica KCTC 22435.</title>
        <authorList>
            <person name="Kim K.M."/>
        </authorList>
    </citation>
    <scope>NUCLEOTIDE SEQUENCE [LARGE SCALE GENOMIC DNA]</scope>
    <source>
        <strain evidence="12 13">KCTC 22435</strain>
    </source>
</reference>
<keyword evidence="8 10" id="KW-0560">Oxidoreductase</keyword>
<evidence type="ECO:0000256" key="9">
    <source>
        <dbReference type="ARBA" id="ARBA00023268"/>
    </source>
</evidence>
<dbReference type="InterPro" id="IPR029063">
    <property type="entry name" value="SAM-dependent_MTases_sf"/>
</dbReference>
<dbReference type="Proteomes" id="UP000191820">
    <property type="component" value="Chromosome"/>
</dbReference>
<comment type="function">
    <text evidence="10">Catalyzes the last two steps in the biosynthesis of 5-methylaminomethyl-2-thiouridine (mnm(5)s(2)U) at the wobble position (U34) in tRNA. Catalyzes the FAD-dependent demodification of cmnm(5)s(2)U34 to nm(5)s(2)U34, followed by the transfer of a methyl group from S-adenosyl-L-methionine to nm(5)s(2)U34, to form mnm(5)s(2)U34.</text>
</comment>
<evidence type="ECO:0000256" key="4">
    <source>
        <dbReference type="ARBA" id="ARBA00022679"/>
    </source>
</evidence>
<keyword evidence="7 10" id="KW-0274">FAD</keyword>
<dbReference type="SUPFAM" id="SSF51905">
    <property type="entry name" value="FAD/NAD(P)-binding domain"/>
    <property type="match status" value="1"/>
</dbReference>
<evidence type="ECO:0000256" key="2">
    <source>
        <dbReference type="ARBA" id="ARBA00022603"/>
    </source>
</evidence>
<dbReference type="InterPro" id="IPR006076">
    <property type="entry name" value="FAD-dep_OxRdtase"/>
</dbReference>
<dbReference type="InterPro" id="IPR023032">
    <property type="entry name" value="tRNA_MAMT_biosynth_bifunc_MnmC"/>
</dbReference>
<evidence type="ECO:0000259" key="11">
    <source>
        <dbReference type="Pfam" id="PF01266"/>
    </source>
</evidence>
<keyword evidence="4 10" id="KW-0808">Transferase</keyword>
<comment type="subcellular location">
    <subcellularLocation>
        <location evidence="10">Cytoplasm</location>
    </subcellularLocation>
</comment>
<dbReference type="Gene3D" id="3.30.9.10">
    <property type="entry name" value="D-Amino Acid Oxidase, subunit A, domain 2"/>
    <property type="match status" value="1"/>
</dbReference>
<keyword evidence="9 10" id="KW-0511">Multifunctional enzyme</keyword>
<evidence type="ECO:0000256" key="10">
    <source>
        <dbReference type="HAMAP-Rule" id="MF_01102"/>
    </source>
</evidence>
<evidence type="ECO:0000256" key="6">
    <source>
        <dbReference type="ARBA" id="ARBA00022694"/>
    </source>
</evidence>
<dbReference type="HAMAP" id="MF_01102">
    <property type="entry name" value="MnmC"/>
    <property type="match status" value="1"/>
</dbReference>
<feature type="region of interest" description="tRNA (mnm(5)s(2)U34)-methyltransferase" evidence="10">
    <location>
        <begin position="1"/>
        <end position="259"/>
    </location>
</feature>
<dbReference type="Gene3D" id="3.50.50.60">
    <property type="entry name" value="FAD/NAD(P)-binding domain"/>
    <property type="match status" value="1"/>
</dbReference>
<name>A0ABM6JLI3_9GAMM</name>
<accession>A0ABM6JLI3</accession>
<comment type="similarity">
    <text evidence="10">In the N-terminal section; belongs to the methyltransferase superfamily. tRNA (mnm(5)s(2)U34)-methyltransferase family.</text>
</comment>
<dbReference type="EC" id="2.1.1.61" evidence="10"/>
<feature type="region of interest" description="FAD-dependent cmnm(5)s(2)U34 oxidoreductase" evidence="10">
    <location>
        <begin position="293"/>
        <end position="726"/>
    </location>
</feature>
<keyword evidence="13" id="KW-1185">Reference proteome</keyword>
<sequence length="726" mass="80770">MTQITTDFPIVTRDCATISTNFPSSYCQNPNYAASIRHYYETVLSNKANSTKSCLIGQIGFGNAMEIMLLWQLSQQLKRPVRLSVFDPYSINSIELGQFLAMPQNQATINSQHLAEFSQQLHTACIANIQGCQRLIFDHGQFIVDIYFGDIEHNLKGIQSVEADAVEYWHCLPHTTSTEYIDHHISEKLFWQMGRLSKDNACFYAYPQEIDRVECSAITVLASQSGFIINAQSGNRDDISNTSERSSTPDCDIPAAERKALRYSHQRQYAYCLPSASAQPTNTSTSKESVAIIGGGIAAAHLALSLVEKGKNVTIYCKDSMLADGASGNKQGAIYPLLTPDNNLMSQYFQQAFLFSRRRLKQLENAGYAVEHQFCGVLQTGFDERSDARLTKIIQGQAWPSEVAAQVSPSEANMLAGITIDKPAFYYPWAGWICPHQFAQSAVNYAQAIAKNKGLTVEIRLDTPISELTRQGTLWQLNMTEQTSDLHPKSPPNSNKNSAVQSFLHSEVVVASGAQLTEYQQTKQLQVTGFRGQVSHIPSKGQLTKLNSVICAHGYLTPENNQHHCVGASYVKSPDDLRFCPTEQQENAQKMHHSFPQRDWVSDIDVSDNNARVGVRMVTRDHCPMMGLAPNIDAILNQYNTEPLDQHQLTVASRDFWRHHSAPVYRGLYVLGGLGSRGLSSGPLAAEALAAMICHQTPPISYDMFAMLNPNRMWLRKLLKGKSLLS</sequence>
<keyword evidence="3 10" id="KW-0285">Flavoprotein</keyword>
<evidence type="ECO:0000256" key="8">
    <source>
        <dbReference type="ARBA" id="ARBA00023002"/>
    </source>
</evidence>
<comment type="catalytic activity">
    <reaction evidence="10">
        <text>5-aminomethyl-2-thiouridine(34) in tRNA + S-adenosyl-L-methionine = 5-methylaminomethyl-2-thiouridine(34) in tRNA + S-adenosyl-L-homocysteine + H(+)</text>
        <dbReference type="Rhea" id="RHEA:19569"/>
        <dbReference type="Rhea" id="RHEA-COMP:10195"/>
        <dbReference type="Rhea" id="RHEA-COMP:10197"/>
        <dbReference type="ChEBI" id="CHEBI:15378"/>
        <dbReference type="ChEBI" id="CHEBI:57856"/>
        <dbReference type="ChEBI" id="CHEBI:59789"/>
        <dbReference type="ChEBI" id="CHEBI:74454"/>
        <dbReference type="ChEBI" id="CHEBI:74455"/>
        <dbReference type="EC" id="2.1.1.61"/>
    </reaction>
</comment>
<comment type="cofactor">
    <cofactor evidence="10">
        <name>FAD</name>
        <dbReference type="ChEBI" id="CHEBI:57692"/>
    </cofactor>
</comment>
<evidence type="ECO:0000256" key="5">
    <source>
        <dbReference type="ARBA" id="ARBA00022691"/>
    </source>
</evidence>
<evidence type="ECO:0000313" key="12">
    <source>
        <dbReference type="EMBL" id="ARD23041.1"/>
    </source>
</evidence>
<dbReference type="NCBIfam" id="TIGR03197">
    <property type="entry name" value="MnmC_Cterm"/>
    <property type="match status" value="1"/>
</dbReference>